<sequence>MNTKLKKIAKTAAVGIFFMALFLNVKLSLNDPFVAISNDVMAQSNTSGSNPCDAGDEKNFEGCRDRNCTELISFECTFIYAGDLVTLWGRKKTS</sequence>
<evidence type="ECO:0000313" key="2">
    <source>
        <dbReference type="Proteomes" id="UP000256405"/>
    </source>
</evidence>
<name>A0A3E0D964_9BACT</name>
<gene>
    <name evidence="1" type="ORF">C8N25_1334</name>
</gene>
<accession>A0A3E0D964</accession>
<comment type="caution">
    <text evidence="1">The sequence shown here is derived from an EMBL/GenBank/DDBJ whole genome shotgun (WGS) entry which is preliminary data.</text>
</comment>
<dbReference type="RefSeq" id="WP_086541031.1">
    <property type="nucleotide sequence ID" value="NZ_MSSW01000017.1"/>
</dbReference>
<proteinExistence type="predicted"/>
<reference evidence="1 2" key="1">
    <citation type="submission" date="2018-08" db="EMBL/GenBank/DDBJ databases">
        <title>Genomic Encyclopedia of Archaeal and Bacterial Type Strains, Phase II (KMG-II): from individual species to whole genera.</title>
        <authorList>
            <person name="Goeker M."/>
        </authorList>
    </citation>
    <scope>NUCLEOTIDE SEQUENCE [LARGE SCALE GENOMIC DNA]</scope>
    <source>
        <strain evidence="1 2">DSM 15986</strain>
    </source>
</reference>
<evidence type="ECO:0000313" key="1">
    <source>
        <dbReference type="EMBL" id="REG78471.1"/>
    </source>
</evidence>
<dbReference type="AlphaFoldDB" id="A0A3E0D964"/>
<keyword evidence="2" id="KW-1185">Reference proteome</keyword>
<dbReference type="OrthoDB" id="828263at2"/>
<dbReference type="EMBL" id="QUNF01000033">
    <property type="protein sequence ID" value="REG78471.1"/>
    <property type="molecule type" value="Genomic_DNA"/>
</dbReference>
<dbReference type="Proteomes" id="UP000256405">
    <property type="component" value="Unassembled WGS sequence"/>
</dbReference>
<protein>
    <submittedName>
        <fullName evidence="1">Uncharacterized protein</fullName>
    </submittedName>
</protein>
<organism evidence="1 2">
    <name type="scientific">Algoriphagus antarcticus</name>
    <dbReference type="NCBI Taxonomy" id="238540"/>
    <lineage>
        <taxon>Bacteria</taxon>
        <taxon>Pseudomonadati</taxon>
        <taxon>Bacteroidota</taxon>
        <taxon>Cytophagia</taxon>
        <taxon>Cytophagales</taxon>
        <taxon>Cyclobacteriaceae</taxon>
        <taxon>Algoriphagus</taxon>
    </lineage>
</organism>